<evidence type="ECO:0000256" key="1">
    <source>
        <dbReference type="ARBA" id="ARBA00004651"/>
    </source>
</evidence>
<protein>
    <recommendedName>
        <fullName evidence="14">Sodium/nucleoside cotransporter</fullName>
    </recommendedName>
</protein>
<evidence type="ECO:0000259" key="11">
    <source>
        <dbReference type="Pfam" id="PF07670"/>
    </source>
</evidence>
<keyword evidence="6 8" id="KW-0472">Membrane</keyword>
<evidence type="ECO:0000256" key="7">
    <source>
        <dbReference type="SAM" id="MobiDB-lite"/>
    </source>
</evidence>
<feature type="transmembrane region" description="Helical" evidence="8">
    <location>
        <begin position="456"/>
        <end position="478"/>
    </location>
</feature>
<feature type="transmembrane region" description="Helical" evidence="8">
    <location>
        <begin position="484"/>
        <end position="505"/>
    </location>
</feature>
<evidence type="ECO:0000256" key="5">
    <source>
        <dbReference type="ARBA" id="ARBA00022989"/>
    </source>
</evidence>
<feature type="transmembrane region" description="Helical" evidence="8">
    <location>
        <begin position="211"/>
        <end position="228"/>
    </location>
</feature>
<comment type="caution">
    <text evidence="12">The sequence shown here is derived from an EMBL/GenBank/DDBJ whole genome shotgun (WGS) entry which is preliminary data.</text>
</comment>
<feature type="transmembrane region" description="Helical" evidence="8">
    <location>
        <begin position="373"/>
        <end position="392"/>
    </location>
</feature>
<evidence type="ECO:0008006" key="14">
    <source>
        <dbReference type="Google" id="ProtNLM"/>
    </source>
</evidence>
<feature type="transmembrane region" description="Helical" evidence="8">
    <location>
        <begin position="595"/>
        <end position="614"/>
    </location>
</feature>
<evidence type="ECO:0000259" key="10">
    <source>
        <dbReference type="Pfam" id="PF07662"/>
    </source>
</evidence>
<feature type="compositionally biased region" description="Basic and acidic residues" evidence="7">
    <location>
        <begin position="11"/>
        <end position="24"/>
    </location>
</feature>
<keyword evidence="3" id="KW-1003">Cell membrane</keyword>
<comment type="subcellular location">
    <subcellularLocation>
        <location evidence="1">Cell membrane</location>
        <topology evidence="1">Multi-pass membrane protein</topology>
    </subcellularLocation>
</comment>
<dbReference type="GO" id="GO:0005415">
    <property type="term" value="F:nucleoside:sodium symporter activity"/>
    <property type="evidence" value="ECO:0007669"/>
    <property type="project" value="TreeGrafter"/>
</dbReference>
<name>A0A553NEW6_TIGCA</name>
<feature type="region of interest" description="Disordered" evidence="7">
    <location>
        <begin position="9"/>
        <end position="29"/>
    </location>
</feature>
<feature type="domain" description="Concentrative nucleoside transporter C-terminal" evidence="10">
    <location>
        <begin position="398"/>
        <end position="611"/>
    </location>
</feature>
<dbReference type="AlphaFoldDB" id="A0A553NEW6"/>
<dbReference type="Pfam" id="PF07670">
    <property type="entry name" value="Gate"/>
    <property type="match status" value="1"/>
</dbReference>
<dbReference type="Proteomes" id="UP000318571">
    <property type="component" value="Chromosome 10"/>
</dbReference>
<feature type="transmembrane region" description="Helical" evidence="8">
    <location>
        <begin position="154"/>
        <end position="174"/>
    </location>
</feature>
<dbReference type="InterPro" id="IPR002668">
    <property type="entry name" value="CNT_N_dom"/>
</dbReference>
<dbReference type="PANTHER" id="PTHR10590:SF4">
    <property type="entry name" value="SOLUTE CARRIER FAMILY 28 MEMBER 3"/>
    <property type="match status" value="1"/>
</dbReference>
<feature type="transmembrane region" description="Helical" evidence="8">
    <location>
        <begin position="180"/>
        <end position="199"/>
    </location>
</feature>
<comment type="similarity">
    <text evidence="2">Belongs to the concentrative nucleoside transporter (CNT) (TC 2.A.41) family.</text>
</comment>
<keyword evidence="5 8" id="KW-1133">Transmembrane helix</keyword>
<evidence type="ECO:0000259" key="9">
    <source>
        <dbReference type="Pfam" id="PF01773"/>
    </source>
</evidence>
<feature type="transmembrane region" description="Helical" evidence="8">
    <location>
        <begin position="73"/>
        <end position="93"/>
    </location>
</feature>
<dbReference type="GO" id="GO:0005886">
    <property type="term" value="C:plasma membrane"/>
    <property type="evidence" value="ECO:0007669"/>
    <property type="project" value="UniProtKB-SubCell"/>
</dbReference>
<keyword evidence="13" id="KW-1185">Reference proteome</keyword>
<dbReference type="InterPro" id="IPR008276">
    <property type="entry name" value="C_nuclsd_transpt"/>
</dbReference>
<evidence type="ECO:0000313" key="13">
    <source>
        <dbReference type="Proteomes" id="UP000318571"/>
    </source>
</evidence>
<evidence type="ECO:0000256" key="8">
    <source>
        <dbReference type="SAM" id="Phobius"/>
    </source>
</evidence>
<dbReference type="Pfam" id="PF01773">
    <property type="entry name" value="Nucleos_tra2_N"/>
    <property type="match status" value="1"/>
</dbReference>
<feature type="transmembrane region" description="Helical" evidence="8">
    <location>
        <begin position="105"/>
        <end position="126"/>
    </location>
</feature>
<reference evidence="12 13" key="1">
    <citation type="journal article" date="2018" name="Nat. Ecol. Evol.">
        <title>Genomic signatures of mitonuclear coevolution across populations of Tigriopus californicus.</title>
        <authorList>
            <person name="Barreto F.S."/>
            <person name="Watson E.T."/>
            <person name="Lima T.G."/>
            <person name="Willett C.S."/>
            <person name="Edmands S."/>
            <person name="Li W."/>
            <person name="Burton R.S."/>
        </authorList>
    </citation>
    <scope>NUCLEOTIDE SEQUENCE [LARGE SCALE GENOMIC DNA]</scope>
    <source>
        <strain evidence="12 13">San Diego</strain>
    </source>
</reference>
<sequence>MNATYQIQMDALDRQPRPGHREASVSRMEQGQVHFNEPSFDDQDRSSSASEKSPYVCLTISELRRVFLTKETICLGLLFSYHVFLIYAIYYHAARELDWLWCDGLGFVVICTLLVWFGKFVNWIVLPTIRRSRFIQKWFNISQRYAKKHFKDKMWVQCFTYGLVLGSIALFLIIDSVGNRKRLVSAGGILVFVLLGAICSKHPRRINWKQVTWGLVLQFLFALLILRWEHGKVAIECLGSKVDNFLVFTDEGTKLVYGHLVHRKPFIPQLLEPNSVAFNVTSQINQAQAVSPVVAFKALTVVYFFSFVCNILFFLGVIQSLTMKIGWVLKITIGTTACESLTAASNIFLGQAMAPLLIQPYLDKMTKSEIHSIMTSGFATIAGTVMAAYITFGVSAAHLLSASVMSAPAALACSKLLYPETEQSQTSHENIQLKGNRGEDGEASNLLDAATRGASIAANLVLNIIAIVIAFVAMIAFLNSMTGFFFGLIGLSHINFEFILGKLFIPMAYIMGIDWEETEAVGRLIGIKTVVNEFIAYRELGVAAATNQLSPRSVVIATYALCGFANPGSVGVQLAILSNLCPEKKSLFANIIGRAFVAGSMACFLTACIAGALLTDDGINSLQGI</sequence>
<dbReference type="InterPro" id="IPR011657">
    <property type="entry name" value="CNT_C_dom"/>
</dbReference>
<feature type="domain" description="Nucleoside transporter/FeoB GTPase Gate" evidence="11">
    <location>
        <begin position="295"/>
        <end position="393"/>
    </location>
</feature>
<dbReference type="EMBL" id="VCGU01000458">
    <property type="protein sequence ID" value="TRY63955.1"/>
    <property type="molecule type" value="Genomic_DNA"/>
</dbReference>
<dbReference type="InterPro" id="IPR011642">
    <property type="entry name" value="Gate_dom"/>
</dbReference>
<evidence type="ECO:0000313" key="12">
    <source>
        <dbReference type="EMBL" id="TRY63955.1"/>
    </source>
</evidence>
<evidence type="ECO:0000256" key="2">
    <source>
        <dbReference type="ARBA" id="ARBA00009033"/>
    </source>
</evidence>
<dbReference type="PANTHER" id="PTHR10590">
    <property type="entry name" value="SODIUM/NUCLEOSIDE COTRANSPORTER"/>
    <property type="match status" value="1"/>
</dbReference>
<dbReference type="OMA" id="ERKYDTV"/>
<keyword evidence="4 8" id="KW-0812">Transmembrane</keyword>
<dbReference type="Pfam" id="PF07662">
    <property type="entry name" value="Nucleos_tra2_C"/>
    <property type="match status" value="1"/>
</dbReference>
<feature type="transmembrane region" description="Helical" evidence="8">
    <location>
        <begin position="301"/>
        <end position="321"/>
    </location>
</feature>
<dbReference type="STRING" id="6832.A0A553NEW6"/>
<organism evidence="12 13">
    <name type="scientific">Tigriopus californicus</name>
    <name type="common">Marine copepod</name>
    <dbReference type="NCBI Taxonomy" id="6832"/>
    <lineage>
        <taxon>Eukaryota</taxon>
        <taxon>Metazoa</taxon>
        <taxon>Ecdysozoa</taxon>
        <taxon>Arthropoda</taxon>
        <taxon>Crustacea</taxon>
        <taxon>Multicrustacea</taxon>
        <taxon>Hexanauplia</taxon>
        <taxon>Copepoda</taxon>
        <taxon>Harpacticoida</taxon>
        <taxon>Harpacticidae</taxon>
        <taxon>Tigriopus</taxon>
    </lineage>
</organism>
<evidence type="ECO:0000256" key="3">
    <source>
        <dbReference type="ARBA" id="ARBA00022475"/>
    </source>
</evidence>
<proteinExistence type="inferred from homology"/>
<evidence type="ECO:0000256" key="4">
    <source>
        <dbReference type="ARBA" id="ARBA00022692"/>
    </source>
</evidence>
<evidence type="ECO:0000256" key="6">
    <source>
        <dbReference type="ARBA" id="ARBA00023136"/>
    </source>
</evidence>
<feature type="domain" description="Concentrative nucleoside transporter N-terminal" evidence="9">
    <location>
        <begin position="188"/>
        <end position="260"/>
    </location>
</feature>
<gene>
    <name evidence="12" type="ORF">TCAL_07697</name>
</gene>
<accession>A0A553NEW6</accession>